<evidence type="ECO:0000256" key="1">
    <source>
        <dbReference type="SAM" id="MobiDB-lite"/>
    </source>
</evidence>
<dbReference type="Proteomes" id="UP000038045">
    <property type="component" value="Unplaced"/>
</dbReference>
<dbReference type="AlphaFoldDB" id="A0A0N4Z3S7"/>
<feature type="region of interest" description="Disordered" evidence="1">
    <location>
        <begin position="152"/>
        <end position="172"/>
    </location>
</feature>
<organism evidence="2 3">
    <name type="scientific">Parastrongyloides trichosuri</name>
    <name type="common">Possum-specific nematode worm</name>
    <dbReference type="NCBI Taxonomy" id="131310"/>
    <lineage>
        <taxon>Eukaryota</taxon>
        <taxon>Metazoa</taxon>
        <taxon>Ecdysozoa</taxon>
        <taxon>Nematoda</taxon>
        <taxon>Chromadorea</taxon>
        <taxon>Rhabditida</taxon>
        <taxon>Tylenchina</taxon>
        <taxon>Panagrolaimomorpha</taxon>
        <taxon>Strongyloidoidea</taxon>
        <taxon>Strongyloididae</taxon>
        <taxon>Parastrongyloides</taxon>
    </lineage>
</organism>
<proteinExistence type="predicted"/>
<reference evidence="3" key="1">
    <citation type="submission" date="2017-02" db="UniProtKB">
        <authorList>
            <consortium name="WormBaseParasite"/>
        </authorList>
    </citation>
    <scope>IDENTIFICATION</scope>
</reference>
<sequence length="349" mass="37395">MPRLSGEKAAGQRQELGRDRQIALAVHAGQGLQIAGQFVPVACGEVGAQMQPEAGVGRGRGDLLHRLGRPEIFVLMTRVADEGEVMVRQALRRPARQRQPGRHPPAALGRAGEPAGARRRYGQPAPLAPVDPADEVEGRSIAARAVEGQARLLTGDGAGQERPGVLGRQQGHRTAEHRFAPIGVQGDHLAGRAVGDGHNGAGPVGEGRFDRTARRGNDHRGPAPERQVHQGDRPFKRSGVGAARINPHQRPGHALRPRRDDDRLRIDGGARLSHRQFRRRRFEIGDVIILALDGIACGGQFGRHPLPADVVSLAARLLDAEVDIAAQVVLDLGVKAGRGWDPQTGRCGR</sequence>
<accession>A0A0N4Z3S7</accession>
<feature type="compositionally biased region" description="Low complexity" evidence="1">
    <location>
        <begin position="104"/>
        <end position="115"/>
    </location>
</feature>
<feature type="compositionally biased region" description="Basic and acidic residues" evidence="1">
    <location>
        <begin position="207"/>
        <end position="235"/>
    </location>
</feature>
<feature type="region of interest" description="Disordered" evidence="1">
    <location>
        <begin position="91"/>
        <end position="134"/>
    </location>
</feature>
<feature type="compositionally biased region" description="Basic residues" evidence="1">
    <location>
        <begin position="91"/>
        <end position="101"/>
    </location>
</feature>
<name>A0A0N4Z3S7_PARTI</name>
<feature type="region of interest" description="Disordered" evidence="1">
    <location>
        <begin position="196"/>
        <end position="260"/>
    </location>
</feature>
<dbReference type="WBParaSite" id="PTRK_0000157000.1">
    <property type="protein sequence ID" value="PTRK_0000157000.1"/>
    <property type="gene ID" value="PTRK_0000157000"/>
</dbReference>
<keyword evidence="2" id="KW-1185">Reference proteome</keyword>
<protein>
    <submittedName>
        <fullName evidence="3">ATP-dependent DNA helicase</fullName>
    </submittedName>
</protein>
<evidence type="ECO:0000313" key="3">
    <source>
        <dbReference type="WBParaSite" id="PTRK_0000157000.1"/>
    </source>
</evidence>
<evidence type="ECO:0000313" key="2">
    <source>
        <dbReference type="Proteomes" id="UP000038045"/>
    </source>
</evidence>